<evidence type="ECO:0000313" key="2">
    <source>
        <dbReference type="EMBL" id="NKY28452.1"/>
    </source>
</evidence>
<protein>
    <submittedName>
        <fullName evidence="2">Uncharacterized protein</fullName>
    </submittedName>
</protein>
<accession>A0A7X6L648</accession>
<evidence type="ECO:0000256" key="1">
    <source>
        <dbReference type="SAM" id="MobiDB-lite"/>
    </source>
</evidence>
<dbReference type="Proteomes" id="UP000540698">
    <property type="component" value="Unassembled WGS sequence"/>
</dbReference>
<proteinExistence type="predicted"/>
<feature type="region of interest" description="Disordered" evidence="1">
    <location>
        <begin position="185"/>
        <end position="217"/>
    </location>
</feature>
<comment type="caution">
    <text evidence="2">The sequence shown here is derived from an EMBL/GenBank/DDBJ whole genome shotgun (WGS) entry which is preliminary data.</text>
</comment>
<dbReference type="RefSeq" id="WP_062973492.1">
    <property type="nucleotide sequence ID" value="NZ_JAAXOS010000009.1"/>
</dbReference>
<evidence type="ECO:0000313" key="3">
    <source>
        <dbReference type="Proteomes" id="UP000540698"/>
    </source>
</evidence>
<name>A0A7X6L648_9NOCA</name>
<keyword evidence="3" id="KW-1185">Reference proteome</keyword>
<organism evidence="2 3">
    <name type="scientific">Nocardia gamkensis</name>
    <dbReference type="NCBI Taxonomy" id="352869"/>
    <lineage>
        <taxon>Bacteria</taxon>
        <taxon>Bacillati</taxon>
        <taxon>Actinomycetota</taxon>
        <taxon>Actinomycetes</taxon>
        <taxon>Mycobacteriales</taxon>
        <taxon>Nocardiaceae</taxon>
        <taxon>Nocardia</taxon>
    </lineage>
</organism>
<dbReference type="AlphaFoldDB" id="A0A7X6L648"/>
<sequence>MTHPRTQNTPIADPAPLPPVHMVQAALAYMLTAHRCEDGPVVYSFGTGEDATIGIKACPVEWLPPTAEEIHPYQRATRGLRASAPIPLWGFGLSYDGYAEFSTVDGSHEMQNALAAGSLSARPNARRVCATTIFDYTGDRRDLLRIEGQTTTTAIHIPGETNPFPPPGPEAHLWSAAIALHPANPARLTSSPSTGSAGTALRLRRYSDDDQPETEGS</sequence>
<dbReference type="EMBL" id="JAAXOS010000009">
    <property type="protein sequence ID" value="NKY28452.1"/>
    <property type="molecule type" value="Genomic_DNA"/>
</dbReference>
<gene>
    <name evidence="2" type="ORF">HGB38_19810</name>
</gene>
<feature type="compositionally biased region" description="Low complexity" evidence="1">
    <location>
        <begin position="189"/>
        <end position="200"/>
    </location>
</feature>
<reference evidence="2 3" key="1">
    <citation type="submission" date="2020-04" db="EMBL/GenBank/DDBJ databases">
        <title>MicrobeNet Type strains.</title>
        <authorList>
            <person name="Nicholson A.C."/>
        </authorList>
    </citation>
    <scope>NUCLEOTIDE SEQUENCE [LARGE SCALE GENOMIC DNA]</scope>
    <source>
        <strain evidence="2 3">DSM 44956</strain>
    </source>
</reference>